<accession>A0A1E3PCC0</accession>
<dbReference type="InterPro" id="IPR016712">
    <property type="entry name" value="Rbsml_bS1m-like"/>
</dbReference>
<organism evidence="1 2">
    <name type="scientific">Nadsonia fulvescens var. elongata DSM 6958</name>
    <dbReference type="NCBI Taxonomy" id="857566"/>
    <lineage>
        <taxon>Eukaryota</taxon>
        <taxon>Fungi</taxon>
        <taxon>Dikarya</taxon>
        <taxon>Ascomycota</taxon>
        <taxon>Saccharomycotina</taxon>
        <taxon>Dipodascomycetes</taxon>
        <taxon>Dipodascales</taxon>
        <taxon>Dipodascales incertae sedis</taxon>
        <taxon>Nadsonia</taxon>
    </lineage>
</organism>
<name>A0A1E3PCC0_9ASCO</name>
<dbReference type="OrthoDB" id="2735536at2759"/>
<proteinExistence type="predicted"/>
<dbReference type="Proteomes" id="UP000095009">
    <property type="component" value="Unassembled WGS sequence"/>
</dbReference>
<dbReference type="EMBL" id="KV454416">
    <property type="protein sequence ID" value="ODQ63056.1"/>
    <property type="molecule type" value="Genomic_DNA"/>
</dbReference>
<dbReference type="Pfam" id="PF11709">
    <property type="entry name" value="Mit_ribos_Mrp51"/>
    <property type="match status" value="2"/>
</dbReference>
<dbReference type="PANTHER" id="PTHR28058">
    <property type="entry name" value="37S RIBOSOMAL PROTEIN MRP51, MITOCHONDRIAL"/>
    <property type="match status" value="1"/>
</dbReference>
<evidence type="ECO:0000313" key="2">
    <source>
        <dbReference type="Proteomes" id="UP000095009"/>
    </source>
</evidence>
<protein>
    <submittedName>
        <fullName evidence="1">Uncharacterized protein</fullName>
    </submittedName>
</protein>
<dbReference type="AlphaFoldDB" id="A0A1E3PCC0"/>
<dbReference type="PANTHER" id="PTHR28058:SF1">
    <property type="entry name" value="SMALL RIBOSOMAL SUBUNIT PROTEIN BS1M"/>
    <property type="match status" value="1"/>
</dbReference>
<dbReference type="GO" id="GO:0005763">
    <property type="term" value="C:mitochondrial small ribosomal subunit"/>
    <property type="evidence" value="ECO:0007669"/>
    <property type="project" value="TreeGrafter"/>
</dbReference>
<reference evidence="1 2" key="1">
    <citation type="journal article" date="2016" name="Proc. Natl. Acad. Sci. U.S.A.">
        <title>Comparative genomics of biotechnologically important yeasts.</title>
        <authorList>
            <person name="Riley R."/>
            <person name="Haridas S."/>
            <person name="Wolfe K.H."/>
            <person name="Lopes M.R."/>
            <person name="Hittinger C.T."/>
            <person name="Goeker M."/>
            <person name="Salamov A.A."/>
            <person name="Wisecaver J.H."/>
            <person name="Long T.M."/>
            <person name="Calvey C.H."/>
            <person name="Aerts A.L."/>
            <person name="Barry K.W."/>
            <person name="Choi C."/>
            <person name="Clum A."/>
            <person name="Coughlan A.Y."/>
            <person name="Deshpande S."/>
            <person name="Douglass A.P."/>
            <person name="Hanson S.J."/>
            <person name="Klenk H.-P."/>
            <person name="LaButti K.M."/>
            <person name="Lapidus A."/>
            <person name="Lindquist E.A."/>
            <person name="Lipzen A.M."/>
            <person name="Meier-Kolthoff J.P."/>
            <person name="Ohm R.A."/>
            <person name="Otillar R.P."/>
            <person name="Pangilinan J.L."/>
            <person name="Peng Y."/>
            <person name="Rokas A."/>
            <person name="Rosa C.A."/>
            <person name="Scheuner C."/>
            <person name="Sibirny A.A."/>
            <person name="Slot J.C."/>
            <person name="Stielow J.B."/>
            <person name="Sun H."/>
            <person name="Kurtzman C.P."/>
            <person name="Blackwell M."/>
            <person name="Grigoriev I.V."/>
            <person name="Jeffries T.W."/>
        </authorList>
    </citation>
    <scope>NUCLEOTIDE SEQUENCE [LARGE SCALE GENOMIC DNA]</scope>
    <source>
        <strain evidence="1 2">DSM 6958</strain>
    </source>
</reference>
<gene>
    <name evidence="1" type="ORF">NADFUDRAFT_84548</name>
</gene>
<sequence length="306" mass="34179">MCSQGQFAKLFRTSKFVSLYKPDVKVTKPSKFGLPTRQVIYTTPQSKGRNDFGLKRPVPAKNTSSYITVDEYDTVDHMTMFNSGSSYHRRLQRFQELEVAVSSKGMESSDFERDSFKKWLLEKHNISFNSFLGDSFLFKSNKAREYLLEVNPSRQDISGAKKVIGTAGLSYNLKGALHNTRDGVSLHKTFKGRILEQASDSTVAGIGGFVAHSKISSSVKARNRAQNSVGVAQPEDFVVSSATLSNYGKVNLEIASPDLEDDINRTREATSKMFNANRSGNRNIGNSFMNRSAGGYSRRKFNFKNQ</sequence>
<evidence type="ECO:0000313" key="1">
    <source>
        <dbReference type="EMBL" id="ODQ63056.1"/>
    </source>
</evidence>
<dbReference type="GO" id="GO:0003735">
    <property type="term" value="F:structural constituent of ribosome"/>
    <property type="evidence" value="ECO:0007669"/>
    <property type="project" value="TreeGrafter"/>
</dbReference>
<dbReference type="STRING" id="857566.A0A1E3PCC0"/>
<dbReference type="GO" id="GO:0070124">
    <property type="term" value="P:mitochondrial translational initiation"/>
    <property type="evidence" value="ECO:0007669"/>
    <property type="project" value="TreeGrafter"/>
</dbReference>
<keyword evidence="2" id="KW-1185">Reference proteome</keyword>